<comment type="caution">
    <text evidence="9">The sequence shown here is derived from an EMBL/GenBank/DDBJ whole genome shotgun (WGS) entry which is preliminary data.</text>
</comment>
<dbReference type="AlphaFoldDB" id="A0A6V8IAE6"/>
<evidence type="ECO:0000256" key="6">
    <source>
        <dbReference type="ARBA" id="ARBA00023136"/>
    </source>
</evidence>
<dbReference type="InterPro" id="IPR001173">
    <property type="entry name" value="Glyco_trans_2-like"/>
</dbReference>
<evidence type="ECO:0000256" key="1">
    <source>
        <dbReference type="ARBA" id="ARBA00004141"/>
    </source>
</evidence>
<evidence type="ECO:0000313" key="9">
    <source>
        <dbReference type="EMBL" id="GFE94588.1"/>
    </source>
</evidence>
<dbReference type="PANTHER" id="PTHR48090">
    <property type="entry name" value="UNDECAPRENYL-PHOSPHATE 4-DEOXY-4-FORMAMIDO-L-ARABINOSE TRANSFERASE-RELATED"/>
    <property type="match status" value="1"/>
</dbReference>
<gene>
    <name evidence="9" type="ORF">DmAi_26470</name>
</gene>
<dbReference type="InterPro" id="IPR029044">
    <property type="entry name" value="Nucleotide-diphossugar_trans"/>
</dbReference>
<name>A0A6V8IAE6_9PROT</name>
<accession>A0A6V8IAE6</accession>
<evidence type="ECO:0000256" key="3">
    <source>
        <dbReference type="ARBA" id="ARBA00022679"/>
    </source>
</evidence>
<dbReference type="Proteomes" id="UP000548726">
    <property type="component" value="Unassembled WGS sequence"/>
</dbReference>
<protein>
    <submittedName>
        <fullName evidence="9">Glycosyl transferase</fullName>
    </submittedName>
</protein>
<feature type="transmembrane region" description="Helical" evidence="7">
    <location>
        <begin position="270"/>
        <end position="290"/>
    </location>
</feature>
<evidence type="ECO:0000256" key="4">
    <source>
        <dbReference type="ARBA" id="ARBA00022692"/>
    </source>
</evidence>
<comment type="subcellular location">
    <subcellularLocation>
        <location evidence="1">Membrane</location>
        <topology evidence="1">Multi-pass membrane protein</topology>
    </subcellularLocation>
</comment>
<proteinExistence type="predicted"/>
<evidence type="ECO:0000256" key="5">
    <source>
        <dbReference type="ARBA" id="ARBA00022989"/>
    </source>
</evidence>
<dbReference type="CDD" id="cd04187">
    <property type="entry name" value="DPM1_like_bac"/>
    <property type="match status" value="1"/>
</dbReference>
<keyword evidence="3 9" id="KW-0808">Transferase</keyword>
<organism evidence="9 10">
    <name type="scientific">Acetobacter persici</name>
    <dbReference type="NCBI Taxonomy" id="1076596"/>
    <lineage>
        <taxon>Bacteria</taxon>
        <taxon>Pseudomonadati</taxon>
        <taxon>Pseudomonadota</taxon>
        <taxon>Alphaproteobacteria</taxon>
        <taxon>Acetobacterales</taxon>
        <taxon>Acetobacteraceae</taxon>
        <taxon>Acetobacter</taxon>
    </lineage>
</organism>
<keyword evidence="4 7" id="KW-0812">Transmembrane</keyword>
<evidence type="ECO:0000259" key="8">
    <source>
        <dbReference type="Pfam" id="PF00535"/>
    </source>
</evidence>
<sequence length="362" mass="40344">MIEPKAENDTLVFNQLYYSPRVERLLLMPTATFPAPRLAIVIPCYNEEEVFAFCQQELSALLYAMVQDQMVQPDSFLLFVDDGSRDSTWAQIRTACTEENYIQGLKLSRNEGHQTALLAGLAAAAPQSDAVISIDADLQDDIQAIPRMVACYHAGYDIVYGVRESRQTDTWFKRTSAEGFYRLMAIMGVQQVFNHADFRLLSQRAVKGLLRYAERNVYIRGLVPLVGFPSTEVTYTRGSRTAGESKYPLSKMLGLAMEGITSLTITPLRLIAALGCFICLLSVIAALYVLVQKFSNATVAGWSSLILSIFFMGGVQMLSLGILGEYIGKIYLETKHRPRFHIESVLSRGALAPHSDHTEEND</sequence>
<dbReference type="SUPFAM" id="SSF53448">
    <property type="entry name" value="Nucleotide-diphospho-sugar transferases"/>
    <property type="match status" value="1"/>
</dbReference>
<dbReference type="GO" id="GO:0016757">
    <property type="term" value="F:glycosyltransferase activity"/>
    <property type="evidence" value="ECO:0007669"/>
    <property type="project" value="UniProtKB-KW"/>
</dbReference>
<reference evidence="9 10" key="1">
    <citation type="journal article" date="2020" name="Cell Rep.">
        <title>Local necrotic cells trigger systemic immune activation via gut microbiome dysbiosis in Drosophila.</title>
        <authorList>
            <person name="Kosakamoto H."/>
            <person name="Yamauchi T."/>
            <person name="Akuzawa-Tokita Y."/>
            <person name="Nishimura K."/>
            <person name="Soga T."/>
            <person name="Murakami T."/>
            <person name="Mori H."/>
            <person name="Yamamoto K."/>
            <person name="Miyazaki R."/>
            <person name="Koto A."/>
            <person name="Miura M."/>
            <person name="Obata F."/>
        </authorList>
    </citation>
    <scope>NUCLEOTIDE SEQUENCE [LARGE SCALE GENOMIC DNA]</scope>
    <source>
        <strain evidence="9 10">Ai</strain>
    </source>
</reference>
<keyword evidence="10" id="KW-1185">Reference proteome</keyword>
<dbReference type="EMBL" id="BLJP01000015">
    <property type="protein sequence ID" value="GFE94588.1"/>
    <property type="molecule type" value="Genomic_DNA"/>
</dbReference>
<evidence type="ECO:0000313" key="10">
    <source>
        <dbReference type="Proteomes" id="UP000548726"/>
    </source>
</evidence>
<keyword evidence="6 7" id="KW-0472">Membrane</keyword>
<keyword evidence="2" id="KW-0328">Glycosyltransferase</keyword>
<feature type="domain" description="Glycosyltransferase 2-like" evidence="8">
    <location>
        <begin position="40"/>
        <end position="207"/>
    </location>
</feature>
<dbReference type="PANTHER" id="PTHR48090:SF1">
    <property type="entry name" value="PROPHAGE BACTOPRENOL GLUCOSYL TRANSFERASE HOMOLOG"/>
    <property type="match status" value="1"/>
</dbReference>
<dbReference type="GO" id="GO:0005886">
    <property type="term" value="C:plasma membrane"/>
    <property type="evidence" value="ECO:0007669"/>
    <property type="project" value="TreeGrafter"/>
</dbReference>
<dbReference type="Pfam" id="PF00535">
    <property type="entry name" value="Glycos_transf_2"/>
    <property type="match status" value="1"/>
</dbReference>
<keyword evidence="5 7" id="KW-1133">Transmembrane helix</keyword>
<dbReference type="InterPro" id="IPR050256">
    <property type="entry name" value="Glycosyltransferase_2"/>
</dbReference>
<dbReference type="Gene3D" id="3.90.550.10">
    <property type="entry name" value="Spore Coat Polysaccharide Biosynthesis Protein SpsA, Chain A"/>
    <property type="match status" value="1"/>
</dbReference>
<feature type="transmembrane region" description="Helical" evidence="7">
    <location>
        <begin position="302"/>
        <end position="327"/>
    </location>
</feature>
<evidence type="ECO:0000256" key="2">
    <source>
        <dbReference type="ARBA" id="ARBA00022676"/>
    </source>
</evidence>
<evidence type="ECO:0000256" key="7">
    <source>
        <dbReference type="SAM" id="Phobius"/>
    </source>
</evidence>